<dbReference type="AlphaFoldDB" id="A0A7S3Q1Z1"/>
<evidence type="ECO:0000256" key="3">
    <source>
        <dbReference type="ARBA" id="ARBA00023054"/>
    </source>
</evidence>
<dbReference type="GO" id="GO:0005524">
    <property type="term" value="F:ATP binding"/>
    <property type="evidence" value="ECO:0007669"/>
    <property type="project" value="UniProtKB-KW"/>
</dbReference>
<dbReference type="Pfam" id="PF00004">
    <property type="entry name" value="AAA"/>
    <property type="match status" value="2"/>
</dbReference>
<dbReference type="GO" id="GO:0005778">
    <property type="term" value="C:peroxisomal membrane"/>
    <property type="evidence" value="ECO:0007669"/>
    <property type="project" value="TreeGrafter"/>
</dbReference>
<proteinExistence type="predicted"/>
<dbReference type="Gene3D" id="1.10.8.60">
    <property type="match status" value="2"/>
</dbReference>
<keyword evidence="1" id="KW-0547">Nucleotide-binding</keyword>
<reference evidence="5" key="1">
    <citation type="submission" date="2021-01" db="EMBL/GenBank/DDBJ databases">
        <authorList>
            <person name="Corre E."/>
            <person name="Pelletier E."/>
            <person name="Niang G."/>
            <person name="Scheremetjew M."/>
            <person name="Finn R."/>
            <person name="Kale V."/>
            <person name="Holt S."/>
            <person name="Cochrane G."/>
            <person name="Meng A."/>
            <person name="Brown T."/>
            <person name="Cohen L."/>
        </authorList>
    </citation>
    <scope>NUCLEOTIDE SEQUENCE</scope>
    <source>
        <strain evidence="5">MM31A-1</strain>
    </source>
</reference>
<dbReference type="PANTHER" id="PTHR23077:SF12">
    <property type="entry name" value="PEROXISOMAL ATPASE PEX1"/>
    <property type="match status" value="1"/>
</dbReference>
<evidence type="ECO:0000256" key="1">
    <source>
        <dbReference type="ARBA" id="ARBA00022741"/>
    </source>
</evidence>
<name>A0A7S3Q1Z1_9STRA</name>
<dbReference type="SUPFAM" id="SSF52540">
    <property type="entry name" value="P-loop containing nucleoside triphosphate hydrolases"/>
    <property type="match status" value="2"/>
</dbReference>
<dbReference type="PROSITE" id="PS00674">
    <property type="entry name" value="AAA"/>
    <property type="match status" value="1"/>
</dbReference>
<dbReference type="Gene3D" id="3.40.50.300">
    <property type="entry name" value="P-loop containing nucleotide triphosphate hydrolases"/>
    <property type="match status" value="2"/>
</dbReference>
<feature type="domain" description="AAA+ ATPase" evidence="4">
    <location>
        <begin position="584"/>
        <end position="724"/>
    </location>
</feature>
<dbReference type="InterPro" id="IPR003593">
    <property type="entry name" value="AAA+_ATPase"/>
</dbReference>
<dbReference type="PANTHER" id="PTHR23077">
    <property type="entry name" value="AAA-FAMILY ATPASE"/>
    <property type="match status" value="1"/>
</dbReference>
<dbReference type="GO" id="GO:0016887">
    <property type="term" value="F:ATP hydrolysis activity"/>
    <property type="evidence" value="ECO:0007669"/>
    <property type="project" value="InterPro"/>
</dbReference>
<dbReference type="InterPro" id="IPR027417">
    <property type="entry name" value="P-loop_NTPase"/>
</dbReference>
<dbReference type="InterPro" id="IPR003959">
    <property type="entry name" value="ATPase_AAA_core"/>
</dbReference>
<dbReference type="SMART" id="SM00382">
    <property type="entry name" value="AAA"/>
    <property type="match status" value="2"/>
</dbReference>
<dbReference type="EMBL" id="HBIO01010420">
    <property type="protein sequence ID" value="CAE0463248.1"/>
    <property type="molecule type" value="Transcribed_RNA"/>
</dbReference>
<dbReference type="GO" id="GO:0016558">
    <property type="term" value="P:protein import into peroxisome matrix"/>
    <property type="evidence" value="ECO:0007669"/>
    <property type="project" value="TreeGrafter"/>
</dbReference>
<dbReference type="InterPro" id="IPR003960">
    <property type="entry name" value="ATPase_AAA_CS"/>
</dbReference>
<evidence type="ECO:0000256" key="2">
    <source>
        <dbReference type="ARBA" id="ARBA00022840"/>
    </source>
</evidence>
<dbReference type="GO" id="GO:0005829">
    <property type="term" value="C:cytosol"/>
    <property type="evidence" value="ECO:0007669"/>
    <property type="project" value="TreeGrafter"/>
</dbReference>
<keyword evidence="3" id="KW-0175">Coiled coil</keyword>
<organism evidence="5">
    <name type="scientific">Chaetoceros debilis</name>
    <dbReference type="NCBI Taxonomy" id="122233"/>
    <lineage>
        <taxon>Eukaryota</taxon>
        <taxon>Sar</taxon>
        <taxon>Stramenopiles</taxon>
        <taxon>Ochrophyta</taxon>
        <taxon>Bacillariophyta</taxon>
        <taxon>Coscinodiscophyceae</taxon>
        <taxon>Chaetocerotophycidae</taxon>
        <taxon>Chaetocerotales</taxon>
        <taxon>Chaetocerotaceae</taxon>
        <taxon>Chaetoceros</taxon>
    </lineage>
</organism>
<dbReference type="FunFam" id="3.40.50.300:FF:001025">
    <property type="entry name" value="ATPase family, AAA domain-containing 2B"/>
    <property type="match status" value="1"/>
</dbReference>
<accession>A0A7S3Q1Z1</accession>
<sequence length="870" mass="98487">MKTTNHANSEIACKPSMRKKVSVVVLSRWHRGMIGKHLVNRQYFCTQIRSSNHVSFIVLNPLLRYQLGVSPLYSSIKVEVLNGKQIEARRKRLSKCVNELSLTIHLDHVQLSKTGRPSVPWIRPEECVSNNVSYNKLKYLHARSSVGLCKTRSFSMDEFHLVWYQVIEELSDDALLMNGTLISLPNRNGDYSIYQLRFQQDTSRIHQVSKPCLTKSNQYLPFDTSCYILNANDLASMASLRNSSSCDHNNLASCHDTLFNTIPSAILIPNNYLDSMFSIEKIALQDTSSISSVMTKHTIVFGARGSGKTHFCMTLSARFRSVHSYATFYIDCRQLQSANVRMEKILDELTTVFRQSYGCQPSLLILDDLDVLIPNTDSSKENTDSAHHQHESNPLLVNQVKLLADHTKHLLQALRKSNVVVLCTCEEENKVHKNLRTSNTFTAKKKVPLLSDTARCDIFHRDLHREGIVFDNDTEYLSEFTKRIDGYTPRDMKIIASRVIVESRKRHLNLRPAVELQDSTNEMIGHVISEYIPLNEQKLNLEKSKSSLHWLDIGGLFEAKRALSDTILRPIKYRAIYEKTPISLPRGIMLFGFPGCGKSCIVPALAEECGFNLITCRGPELLDKYIGASEAKVRTLFEKAYAAAPSILFLDEFDALAPKRGSDNTGVTDRVVNQLLTFLDGVEVHDSDDKIVYIIGASSRPDKIDPALLRPGRLEKHVFIGYPESPTEFDDLVFQMSGNWTFDVDLNKSLLDKTFQGYLREKDIQWRQLSAADIKGVFDTAHLSAVHGMIQKQQRVGPSADKSEYQDICIKRSHLLPAFFSARPSLSNKDRRMFTRTYIPFLSSESIGKADLALDSEQSNTSKSLKTTLK</sequence>
<gene>
    <name evidence="5" type="ORF">CDEB00056_LOCUS8089</name>
</gene>
<keyword evidence="2" id="KW-0067">ATP-binding</keyword>
<feature type="domain" description="AAA+ ATPase" evidence="4">
    <location>
        <begin position="294"/>
        <end position="464"/>
    </location>
</feature>
<evidence type="ECO:0000313" key="5">
    <source>
        <dbReference type="EMBL" id="CAE0463248.1"/>
    </source>
</evidence>
<dbReference type="InterPro" id="IPR050168">
    <property type="entry name" value="AAA_ATPase_domain"/>
</dbReference>
<evidence type="ECO:0000259" key="4">
    <source>
        <dbReference type="SMART" id="SM00382"/>
    </source>
</evidence>
<protein>
    <recommendedName>
        <fullName evidence="4">AAA+ ATPase domain-containing protein</fullName>
    </recommendedName>
</protein>